<sequence>MAVNDPSFWRRFSVAVHLDEAKTLSQGTDRPALKHTYVSSNPLYPDIKKPCVAVTESESPPTPTSPTIPPNLGRFSLSAQPFSTSQQQPQPQPPPPSSFPSTPEKQQPTRLTKTKHPHHHHRPLYSRRNTSNLTLGLSGRPASRGFKFWTQIEADPSHRESWLEGQRRKKRKRTCMCWGFWFVFLVVVAGIVVAVLVLKGKGII</sequence>
<reference evidence="3" key="1">
    <citation type="journal article" date="2020" name="Stud. Mycol.">
        <title>101 Dothideomycetes genomes: a test case for predicting lifestyles and emergence of pathogens.</title>
        <authorList>
            <person name="Haridas S."/>
            <person name="Albert R."/>
            <person name="Binder M."/>
            <person name="Bloem J."/>
            <person name="Labutti K."/>
            <person name="Salamov A."/>
            <person name="Andreopoulos B."/>
            <person name="Baker S."/>
            <person name="Barry K."/>
            <person name="Bills G."/>
            <person name="Bluhm B."/>
            <person name="Cannon C."/>
            <person name="Castanera R."/>
            <person name="Culley D."/>
            <person name="Daum C."/>
            <person name="Ezra D."/>
            <person name="Gonzalez J."/>
            <person name="Henrissat B."/>
            <person name="Kuo A."/>
            <person name="Liang C."/>
            <person name="Lipzen A."/>
            <person name="Lutzoni F."/>
            <person name="Magnuson J."/>
            <person name="Mondo S."/>
            <person name="Nolan M."/>
            <person name="Ohm R."/>
            <person name="Pangilinan J."/>
            <person name="Park H.-J."/>
            <person name="Ramirez L."/>
            <person name="Alfaro M."/>
            <person name="Sun H."/>
            <person name="Tritt A."/>
            <person name="Yoshinaga Y."/>
            <person name="Zwiers L.-H."/>
            <person name="Turgeon B."/>
            <person name="Goodwin S."/>
            <person name="Spatafora J."/>
            <person name="Crous P."/>
            <person name="Grigoriev I."/>
        </authorList>
    </citation>
    <scope>NUCLEOTIDE SEQUENCE</scope>
    <source>
        <strain evidence="3">CBS 119925</strain>
    </source>
</reference>
<dbReference type="Proteomes" id="UP000799440">
    <property type="component" value="Unassembled WGS sequence"/>
</dbReference>
<accession>A0A6A6VFF6</accession>
<proteinExistence type="predicted"/>
<feature type="transmembrane region" description="Helical" evidence="2">
    <location>
        <begin position="178"/>
        <end position="198"/>
    </location>
</feature>
<evidence type="ECO:0000256" key="1">
    <source>
        <dbReference type="SAM" id="MobiDB-lite"/>
    </source>
</evidence>
<keyword evidence="2" id="KW-1133">Transmembrane helix</keyword>
<evidence type="ECO:0000313" key="4">
    <source>
        <dbReference type="Proteomes" id="UP000799440"/>
    </source>
</evidence>
<dbReference type="OrthoDB" id="5353310at2759"/>
<evidence type="ECO:0000313" key="3">
    <source>
        <dbReference type="EMBL" id="KAF2748536.1"/>
    </source>
</evidence>
<organism evidence="3 4">
    <name type="scientific">Sporormia fimetaria CBS 119925</name>
    <dbReference type="NCBI Taxonomy" id="1340428"/>
    <lineage>
        <taxon>Eukaryota</taxon>
        <taxon>Fungi</taxon>
        <taxon>Dikarya</taxon>
        <taxon>Ascomycota</taxon>
        <taxon>Pezizomycotina</taxon>
        <taxon>Dothideomycetes</taxon>
        <taxon>Pleosporomycetidae</taxon>
        <taxon>Pleosporales</taxon>
        <taxon>Sporormiaceae</taxon>
        <taxon>Sporormia</taxon>
    </lineage>
</organism>
<feature type="compositionally biased region" description="Basic residues" evidence="1">
    <location>
        <begin position="112"/>
        <end position="125"/>
    </location>
</feature>
<feature type="compositionally biased region" description="Low complexity" evidence="1">
    <location>
        <begin position="80"/>
        <end position="89"/>
    </location>
</feature>
<keyword evidence="2" id="KW-0812">Transmembrane</keyword>
<feature type="compositionally biased region" description="Pro residues" evidence="1">
    <location>
        <begin position="60"/>
        <end position="69"/>
    </location>
</feature>
<dbReference type="EMBL" id="MU006569">
    <property type="protein sequence ID" value="KAF2748536.1"/>
    <property type="molecule type" value="Genomic_DNA"/>
</dbReference>
<dbReference type="AlphaFoldDB" id="A0A6A6VFF6"/>
<feature type="compositionally biased region" description="Low complexity" evidence="1">
    <location>
        <begin position="99"/>
        <end position="111"/>
    </location>
</feature>
<protein>
    <submittedName>
        <fullName evidence="3">Uncharacterized protein</fullName>
    </submittedName>
</protein>
<keyword evidence="2" id="KW-0472">Membrane</keyword>
<evidence type="ECO:0000256" key="2">
    <source>
        <dbReference type="SAM" id="Phobius"/>
    </source>
</evidence>
<name>A0A6A6VFF6_9PLEO</name>
<gene>
    <name evidence="3" type="ORF">M011DRAFT_476534</name>
</gene>
<keyword evidence="4" id="KW-1185">Reference proteome</keyword>
<feature type="region of interest" description="Disordered" evidence="1">
    <location>
        <begin position="53"/>
        <end position="137"/>
    </location>
</feature>